<evidence type="ECO:0000256" key="6">
    <source>
        <dbReference type="ARBA" id="ARBA00022741"/>
    </source>
</evidence>
<comment type="subunit">
    <text evidence="3 11">Monomer.</text>
</comment>
<accession>A0A6V7R1T8</accession>
<keyword evidence="6 11" id="KW-0547">Nucleotide-binding</keyword>
<dbReference type="InterPro" id="IPR001278">
    <property type="entry name" value="Arg-tRNA-ligase"/>
</dbReference>
<comment type="similarity">
    <text evidence="2 11 12">Belongs to the class-I aminoacyl-tRNA synthetase family.</text>
</comment>
<dbReference type="FunFam" id="3.30.1360.70:FF:000003">
    <property type="entry name" value="Arginine--tRNA ligase"/>
    <property type="match status" value="1"/>
</dbReference>
<comment type="caution">
    <text evidence="15">The sequence shown here is derived from an EMBL/GenBank/DDBJ whole genome shotgun (WGS) entry which is preliminary data.</text>
</comment>
<dbReference type="InterPro" id="IPR001412">
    <property type="entry name" value="aa-tRNA-synth_I_CS"/>
</dbReference>
<dbReference type="PANTHER" id="PTHR11956:SF5">
    <property type="entry name" value="ARGININE--TRNA LIGASE, CYTOPLASMIC"/>
    <property type="match status" value="1"/>
</dbReference>
<evidence type="ECO:0000256" key="1">
    <source>
        <dbReference type="ARBA" id="ARBA00004496"/>
    </source>
</evidence>
<dbReference type="Gene3D" id="3.30.1360.70">
    <property type="entry name" value="Arginyl tRNA synthetase N-terminal domain"/>
    <property type="match status" value="1"/>
</dbReference>
<dbReference type="SUPFAM" id="SSF55190">
    <property type="entry name" value="Arginyl-tRNA synthetase (ArgRS), N-terminal 'additional' domain"/>
    <property type="match status" value="1"/>
</dbReference>
<evidence type="ECO:0000313" key="16">
    <source>
        <dbReference type="Proteomes" id="UP000521032"/>
    </source>
</evidence>
<dbReference type="Proteomes" id="UP000521032">
    <property type="component" value="Unassembled WGS sequence"/>
</dbReference>
<dbReference type="GO" id="GO:0005524">
    <property type="term" value="F:ATP binding"/>
    <property type="evidence" value="ECO:0007669"/>
    <property type="project" value="UniProtKB-UniRule"/>
</dbReference>
<evidence type="ECO:0000256" key="10">
    <source>
        <dbReference type="ARBA" id="ARBA00049339"/>
    </source>
</evidence>
<dbReference type="Pfam" id="PF00750">
    <property type="entry name" value="tRNA-synt_1d"/>
    <property type="match status" value="1"/>
</dbReference>
<dbReference type="CDD" id="cd00671">
    <property type="entry name" value="ArgRS_core"/>
    <property type="match status" value="1"/>
</dbReference>
<dbReference type="GO" id="GO:0005737">
    <property type="term" value="C:cytoplasm"/>
    <property type="evidence" value="ECO:0007669"/>
    <property type="project" value="UniProtKB-SubCell"/>
</dbReference>
<dbReference type="PROSITE" id="PS00178">
    <property type="entry name" value="AA_TRNA_LIGASE_I"/>
    <property type="match status" value="1"/>
</dbReference>
<dbReference type="InterPro" id="IPR005148">
    <property type="entry name" value="Arg-tRNA-synth_N"/>
</dbReference>
<dbReference type="Gene3D" id="1.10.730.10">
    <property type="entry name" value="Isoleucyl-tRNA Synthetase, Domain 1"/>
    <property type="match status" value="1"/>
</dbReference>
<dbReference type="SMART" id="SM01016">
    <property type="entry name" value="Arg_tRNA_synt_N"/>
    <property type="match status" value="1"/>
</dbReference>
<dbReference type="InterPro" id="IPR009080">
    <property type="entry name" value="tRNAsynth_Ia_anticodon-bd"/>
</dbReference>
<dbReference type="PANTHER" id="PTHR11956">
    <property type="entry name" value="ARGINYL-TRNA SYNTHETASE"/>
    <property type="match status" value="1"/>
</dbReference>
<evidence type="ECO:0000256" key="3">
    <source>
        <dbReference type="ARBA" id="ARBA00011245"/>
    </source>
</evidence>
<dbReference type="GO" id="GO:0006420">
    <property type="term" value="P:arginyl-tRNA aminoacylation"/>
    <property type="evidence" value="ECO:0007669"/>
    <property type="project" value="UniProtKB-UniRule"/>
</dbReference>
<evidence type="ECO:0000256" key="2">
    <source>
        <dbReference type="ARBA" id="ARBA00005594"/>
    </source>
</evidence>
<keyword evidence="7 11" id="KW-0067">ATP-binding</keyword>
<reference evidence="15 16" key="1">
    <citation type="submission" date="2020-07" db="EMBL/GenBank/DDBJ databases">
        <authorList>
            <person name="Criscuolo A."/>
        </authorList>
    </citation>
    <scope>NUCLEOTIDE SEQUENCE [LARGE SCALE GENOMIC DNA]</scope>
    <source>
        <strain evidence="16">CIP 111030</strain>
    </source>
</reference>
<dbReference type="AlphaFoldDB" id="A0A6V7R1T8"/>
<dbReference type="SMART" id="SM00836">
    <property type="entry name" value="DALR_1"/>
    <property type="match status" value="1"/>
</dbReference>
<dbReference type="EC" id="6.1.1.19" evidence="11"/>
<keyword evidence="4 11" id="KW-0963">Cytoplasm</keyword>
<comment type="subcellular location">
    <subcellularLocation>
        <location evidence="1 11">Cytoplasm</location>
    </subcellularLocation>
</comment>
<dbReference type="PRINTS" id="PR01038">
    <property type="entry name" value="TRNASYNTHARG"/>
</dbReference>
<evidence type="ECO:0000256" key="4">
    <source>
        <dbReference type="ARBA" id="ARBA00022490"/>
    </source>
</evidence>
<dbReference type="Pfam" id="PF03485">
    <property type="entry name" value="Arg_tRNA_synt_N"/>
    <property type="match status" value="1"/>
</dbReference>
<dbReference type="InterPro" id="IPR008909">
    <property type="entry name" value="DALR_anticod-bd"/>
</dbReference>
<evidence type="ECO:0000256" key="9">
    <source>
        <dbReference type="ARBA" id="ARBA00023146"/>
    </source>
</evidence>
<comment type="catalytic activity">
    <reaction evidence="10 11">
        <text>tRNA(Arg) + L-arginine + ATP = L-arginyl-tRNA(Arg) + AMP + diphosphate</text>
        <dbReference type="Rhea" id="RHEA:20301"/>
        <dbReference type="Rhea" id="RHEA-COMP:9658"/>
        <dbReference type="Rhea" id="RHEA-COMP:9673"/>
        <dbReference type="ChEBI" id="CHEBI:30616"/>
        <dbReference type="ChEBI" id="CHEBI:32682"/>
        <dbReference type="ChEBI" id="CHEBI:33019"/>
        <dbReference type="ChEBI" id="CHEBI:78442"/>
        <dbReference type="ChEBI" id="CHEBI:78513"/>
        <dbReference type="ChEBI" id="CHEBI:456215"/>
        <dbReference type="EC" id="6.1.1.19"/>
    </reaction>
</comment>
<protein>
    <recommendedName>
        <fullName evidence="11">Arginine--tRNA ligase</fullName>
        <ecNumber evidence="11">6.1.1.19</ecNumber>
    </recommendedName>
    <alternativeName>
        <fullName evidence="11">Arginyl-tRNA synthetase</fullName>
        <shortName evidence="11">ArgRS</shortName>
    </alternativeName>
</protein>
<dbReference type="Gene3D" id="3.40.50.620">
    <property type="entry name" value="HUPs"/>
    <property type="match status" value="1"/>
</dbReference>
<sequence>MDIKQQLQDALKEAVSSTQDIETIPDIKIEIPKDKNNGDFSTNLAMVLTKLARKNPRVIAEELVGALDKDALSIESVDIAGPGFINFKMKSASLTNIIDRVLDEKENYGRMVRDDKESILIEFVSANPTGALHIGHARNAAVGETLANILDFAGYDVSREYYINDAGNQINNLAYSIDARFFQALGEDVSLPDDGYHGKDIEKIGKELALKHPEYKDLDDELRIKKFRELGVEYEMRNLKQDLSDFGVHFDNWFSEMSLYEKKEVEAALEAIKENGYTYEKDGALWLRTTDFKDDKDRVLIKSDGSYTYLMPDIAYHYDKLQRGFDTLINLFGADHHGYINRLKGAIGALGQNPDRLEIEIMQMVRLIEDGKEVKMSKRTGNAVTLRDLMDLIGVDAARYFLAMRSADTPFDFDLSLAKSERSENPVYYVQYAHARICSILRQAKEQGFELDTTKDHTIIEHPQALELLKKIGSFPEIVQNAAKNRANQRITNYVQELASEFHKFYNQEKVLGENENKTYAYLAMIEATRQTIENALRLVGVSAPEKM</sequence>
<keyword evidence="16" id="KW-1185">Reference proteome</keyword>
<evidence type="ECO:0000259" key="13">
    <source>
        <dbReference type="SMART" id="SM00836"/>
    </source>
</evidence>
<organism evidence="15 16">
    <name type="scientific">Phocicoccus schoeneichii</name>
    <dbReference type="NCBI Taxonomy" id="1812261"/>
    <lineage>
        <taxon>Bacteria</taxon>
        <taxon>Bacillati</taxon>
        <taxon>Bacillota</taxon>
        <taxon>Bacilli</taxon>
        <taxon>Bacillales</taxon>
        <taxon>Salinicoccaceae</taxon>
        <taxon>Phocicoccus</taxon>
    </lineage>
</organism>
<dbReference type="RefSeq" id="WP_186084474.1">
    <property type="nucleotide sequence ID" value="NZ_BMDB01000003.1"/>
</dbReference>
<keyword evidence="8 11" id="KW-0648">Protein biosynthesis</keyword>
<keyword evidence="5 11" id="KW-0436">Ligase</keyword>
<evidence type="ECO:0000256" key="7">
    <source>
        <dbReference type="ARBA" id="ARBA00022840"/>
    </source>
</evidence>
<feature type="short sequence motif" description="'HIGH' region" evidence="11">
    <location>
        <begin position="126"/>
        <end position="136"/>
    </location>
</feature>
<feature type="domain" description="DALR anticodon binding" evidence="13">
    <location>
        <begin position="430"/>
        <end position="548"/>
    </location>
</feature>
<dbReference type="InterPro" id="IPR035684">
    <property type="entry name" value="ArgRS_core"/>
</dbReference>
<dbReference type="HAMAP" id="MF_00123">
    <property type="entry name" value="Arg_tRNA_synth"/>
    <property type="match status" value="1"/>
</dbReference>
<evidence type="ECO:0000256" key="5">
    <source>
        <dbReference type="ARBA" id="ARBA00022598"/>
    </source>
</evidence>
<evidence type="ECO:0000256" key="12">
    <source>
        <dbReference type="RuleBase" id="RU363038"/>
    </source>
</evidence>
<dbReference type="SUPFAM" id="SSF47323">
    <property type="entry name" value="Anticodon-binding domain of a subclass of class I aminoacyl-tRNA synthetases"/>
    <property type="match status" value="1"/>
</dbReference>
<evidence type="ECO:0000259" key="14">
    <source>
        <dbReference type="SMART" id="SM01016"/>
    </source>
</evidence>
<dbReference type="FunFam" id="1.10.730.10:FF:000008">
    <property type="entry name" value="Arginine--tRNA ligase"/>
    <property type="match status" value="1"/>
</dbReference>
<dbReference type="InterPro" id="IPR036695">
    <property type="entry name" value="Arg-tRNA-synth_N_sf"/>
</dbReference>
<proteinExistence type="inferred from homology"/>
<feature type="domain" description="Arginyl tRNA synthetase N-terminal" evidence="14">
    <location>
        <begin position="1"/>
        <end position="89"/>
    </location>
</feature>
<dbReference type="Pfam" id="PF05746">
    <property type="entry name" value="DALR_1"/>
    <property type="match status" value="1"/>
</dbReference>
<dbReference type="SUPFAM" id="SSF52374">
    <property type="entry name" value="Nucleotidylyl transferase"/>
    <property type="match status" value="1"/>
</dbReference>
<evidence type="ECO:0000256" key="8">
    <source>
        <dbReference type="ARBA" id="ARBA00022917"/>
    </source>
</evidence>
<dbReference type="EMBL" id="CAJEWE010000003">
    <property type="protein sequence ID" value="CAD2070902.1"/>
    <property type="molecule type" value="Genomic_DNA"/>
</dbReference>
<dbReference type="InterPro" id="IPR014729">
    <property type="entry name" value="Rossmann-like_a/b/a_fold"/>
</dbReference>
<evidence type="ECO:0000256" key="11">
    <source>
        <dbReference type="HAMAP-Rule" id="MF_00123"/>
    </source>
</evidence>
<dbReference type="GO" id="GO:0004814">
    <property type="term" value="F:arginine-tRNA ligase activity"/>
    <property type="evidence" value="ECO:0007669"/>
    <property type="project" value="UniProtKB-UniRule"/>
</dbReference>
<gene>
    <name evidence="11 15" type="primary">argS</name>
    <name evidence="15" type="ORF">JEOSCH030_00114</name>
</gene>
<evidence type="ECO:0000313" key="15">
    <source>
        <dbReference type="EMBL" id="CAD2070902.1"/>
    </source>
</evidence>
<dbReference type="FunFam" id="3.40.50.620:FF:000062">
    <property type="entry name" value="Arginine--tRNA ligase"/>
    <property type="match status" value="1"/>
</dbReference>
<keyword evidence="9 11" id="KW-0030">Aminoacyl-tRNA synthetase</keyword>
<dbReference type="NCBIfam" id="TIGR00456">
    <property type="entry name" value="argS"/>
    <property type="match status" value="1"/>
</dbReference>
<name>A0A6V7R1T8_9BACL</name>